<dbReference type="InterPro" id="IPR004606">
    <property type="entry name" value="Mop_domain"/>
</dbReference>
<evidence type="ECO:0000313" key="5">
    <source>
        <dbReference type="Proteomes" id="UP001055117"/>
    </source>
</evidence>
<protein>
    <recommendedName>
        <fullName evidence="3">Mop domain-containing protein</fullName>
    </recommendedName>
</protein>
<keyword evidence="1 2" id="KW-0500">Molybdenum</keyword>
<dbReference type="InterPro" id="IPR005116">
    <property type="entry name" value="Transp-assoc_OB_typ1"/>
</dbReference>
<dbReference type="RefSeq" id="WP_238270818.1">
    <property type="nucleotide sequence ID" value="NZ_BPQG01000006.1"/>
</dbReference>
<evidence type="ECO:0000259" key="3">
    <source>
        <dbReference type="PROSITE" id="PS51866"/>
    </source>
</evidence>
<accession>A0ABQ4QCM0</accession>
<dbReference type="SUPFAM" id="SSF50331">
    <property type="entry name" value="MOP-like"/>
    <property type="match status" value="1"/>
</dbReference>
<feature type="domain" description="Mop" evidence="3">
    <location>
        <begin position="2"/>
        <end position="69"/>
    </location>
</feature>
<dbReference type="InterPro" id="IPR008995">
    <property type="entry name" value="Mo/tungstate-bd_C_term_dom"/>
</dbReference>
<organism evidence="4 5">
    <name type="scientific">Methylobacterium cerastii</name>
    <dbReference type="NCBI Taxonomy" id="932741"/>
    <lineage>
        <taxon>Bacteria</taxon>
        <taxon>Pseudomonadati</taxon>
        <taxon>Pseudomonadota</taxon>
        <taxon>Alphaproteobacteria</taxon>
        <taxon>Hyphomicrobiales</taxon>
        <taxon>Methylobacteriaceae</taxon>
        <taxon>Methylobacterium</taxon>
    </lineage>
</organism>
<dbReference type="EMBL" id="BPQG01000006">
    <property type="protein sequence ID" value="GJD42836.1"/>
    <property type="molecule type" value="Genomic_DNA"/>
</dbReference>
<proteinExistence type="predicted"/>
<dbReference type="Gene3D" id="2.40.50.100">
    <property type="match status" value="1"/>
</dbReference>
<reference evidence="4 5" key="1">
    <citation type="journal article" date="2021" name="Front. Microbiol.">
        <title>Comprehensive Comparative Genomics and Phenotyping of Methylobacterium Species.</title>
        <authorList>
            <person name="Alessa O."/>
            <person name="Ogura Y."/>
            <person name="Fujitani Y."/>
            <person name="Takami H."/>
            <person name="Hayashi T."/>
            <person name="Sahin N."/>
            <person name="Tani A."/>
        </authorList>
    </citation>
    <scope>NUCLEOTIDE SEQUENCE [LARGE SCALE GENOMIC DNA]</scope>
    <source>
        <strain evidence="4 5">DSM 23679</strain>
    </source>
</reference>
<gene>
    <name evidence="4" type="ORF">AFCDBAGC_0678</name>
</gene>
<dbReference type="PROSITE" id="PS51866">
    <property type="entry name" value="MOP"/>
    <property type="match status" value="1"/>
</dbReference>
<sequence>MKHNARNDIPATVIAIRFGDVMAQVDVELVGTSYRMSSVMTVDSLDELGLTVGDTVRVLSKAVNVLLVKP</sequence>
<name>A0ABQ4QCM0_9HYPH</name>
<evidence type="ECO:0000313" key="4">
    <source>
        <dbReference type="EMBL" id="GJD42836.1"/>
    </source>
</evidence>
<evidence type="ECO:0000256" key="2">
    <source>
        <dbReference type="PROSITE-ProRule" id="PRU01213"/>
    </source>
</evidence>
<comment type="caution">
    <text evidence="4">The sequence shown here is derived from an EMBL/GenBank/DDBJ whole genome shotgun (WGS) entry which is preliminary data.</text>
</comment>
<dbReference type="Proteomes" id="UP001055117">
    <property type="component" value="Unassembled WGS sequence"/>
</dbReference>
<keyword evidence="5" id="KW-1185">Reference proteome</keyword>
<dbReference type="Pfam" id="PF03459">
    <property type="entry name" value="TOBE"/>
    <property type="match status" value="1"/>
</dbReference>
<evidence type="ECO:0000256" key="1">
    <source>
        <dbReference type="ARBA" id="ARBA00022505"/>
    </source>
</evidence>